<feature type="transmembrane region" description="Helical" evidence="2">
    <location>
        <begin position="1084"/>
        <end position="1103"/>
    </location>
</feature>
<feature type="transmembrane region" description="Helical" evidence="2">
    <location>
        <begin position="1109"/>
        <end position="1127"/>
    </location>
</feature>
<feature type="transmembrane region" description="Helical" evidence="2">
    <location>
        <begin position="705"/>
        <end position="726"/>
    </location>
</feature>
<feature type="transmembrane region" description="Helical" evidence="2">
    <location>
        <begin position="414"/>
        <end position="439"/>
    </location>
</feature>
<keyword evidence="2" id="KW-0812">Transmembrane</keyword>
<feature type="transmembrane region" description="Helical" evidence="2">
    <location>
        <begin position="870"/>
        <end position="888"/>
    </location>
</feature>
<name>A0A917BW43_9ACTN</name>
<proteinExistence type="predicted"/>
<keyword evidence="2" id="KW-0472">Membrane</keyword>
<feature type="transmembrane region" description="Helical" evidence="2">
    <location>
        <begin position="925"/>
        <end position="951"/>
    </location>
</feature>
<feature type="transmembrane region" description="Helical" evidence="2">
    <location>
        <begin position="512"/>
        <end position="531"/>
    </location>
</feature>
<dbReference type="InterPro" id="IPR058062">
    <property type="entry name" value="SCO7613_C"/>
</dbReference>
<feature type="transmembrane region" description="Helical" evidence="2">
    <location>
        <begin position="384"/>
        <end position="402"/>
    </location>
</feature>
<feature type="transmembrane region" description="Helical" evidence="2">
    <location>
        <begin position="296"/>
        <end position="317"/>
    </location>
</feature>
<feature type="transmembrane region" description="Helical" evidence="2">
    <location>
        <begin position="1160"/>
        <end position="1181"/>
    </location>
</feature>
<feature type="transmembrane region" description="Helical" evidence="2">
    <location>
        <begin position="957"/>
        <end position="975"/>
    </location>
</feature>
<feature type="transmembrane region" description="Helical" evidence="2">
    <location>
        <begin position="489"/>
        <end position="506"/>
    </location>
</feature>
<keyword evidence="4" id="KW-1185">Reference proteome</keyword>
<accession>A0A917BW43</accession>
<feature type="transmembrane region" description="Helical" evidence="2">
    <location>
        <begin position="650"/>
        <end position="668"/>
    </location>
</feature>
<feature type="transmembrane region" description="Helical" evidence="2">
    <location>
        <begin position="540"/>
        <end position="557"/>
    </location>
</feature>
<protein>
    <recommendedName>
        <fullName evidence="5">DUF2157 domain-containing protein</fullName>
    </recommendedName>
</protein>
<feature type="transmembrane region" description="Helical" evidence="2">
    <location>
        <begin position="245"/>
        <end position="266"/>
    </location>
</feature>
<feature type="transmembrane region" description="Helical" evidence="2">
    <location>
        <begin position="219"/>
        <end position="238"/>
    </location>
</feature>
<feature type="transmembrane region" description="Helical" evidence="2">
    <location>
        <begin position="459"/>
        <end position="482"/>
    </location>
</feature>
<feature type="region of interest" description="Disordered" evidence="1">
    <location>
        <begin position="62"/>
        <end position="117"/>
    </location>
</feature>
<organism evidence="3 4">
    <name type="scientific">Marmoricola endophyticus</name>
    <dbReference type="NCBI Taxonomy" id="2040280"/>
    <lineage>
        <taxon>Bacteria</taxon>
        <taxon>Bacillati</taxon>
        <taxon>Actinomycetota</taxon>
        <taxon>Actinomycetes</taxon>
        <taxon>Propionibacteriales</taxon>
        <taxon>Nocardioidaceae</taxon>
        <taxon>Marmoricola</taxon>
    </lineage>
</organism>
<gene>
    <name evidence="3" type="ORF">GCM10011519_34770</name>
</gene>
<feature type="transmembrane region" description="Helical" evidence="2">
    <location>
        <begin position="732"/>
        <end position="753"/>
    </location>
</feature>
<dbReference type="NCBIfam" id="NF047321">
    <property type="entry name" value="SCO7613_CTERM"/>
    <property type="match status" value="1"/>
</dbReference>
<evidence type="ECO:0000256" key="1">
    <source>
        <dbReference type="SAM" id="MobiDB-lite"/>
    </source>
</evidence>
<feature type="transmembrane region" description="Helical" evidence="2">
    <location>
        <begin position="593"/>
        <end position="613"/>
    </location>
</feature>
<feature type="transmembrane region" description="Helical" evidence="2">
    <location>
        <begin position="127"/>
        <end position="149"/>
    </location>
</feature>
<feature type="transmembrane region" description="Helical" evidence="2">
    <location>
        <begin position="272"/>
        <end position="289"/>
    </location>
</feature>
<feature type="transmembrane region" description="Helical" evidence="2">
    <location>
        <begin position="563"/>
        <end position="581"/>
    </location>
</feature>
<feature type="transmembrane region" description="Helical" evidence="2">
    <location>
        <begin position="674"/>
        <end position="693"/>
    </location>
</feature>
<dbReference type="AlphaFoldDB" id="A0A917BW43"/>
<evidence type="ECO:0000313" key="4">
    <source>
        <dbReference type="Proteomes" id="UP000649179"/>
    </source>
</evidence>
<keyword evidence="2" id="KW-1133">Transmembrane helix</keyword>
<feature type="transmembrane region" description="Helical" evidence="2">
    <location>
        <begin position="840"/>
        <end position="858"/>
    </location>
</feature>
<feature type="transmembrane region" description="Helical" evidence="2">
    <location>
        <begin position="619"/>
        <end position="638"/>
    </location>
</feature>
<reference evidence="3" key="1">
    <citation type="journal article" date="2014" name="Int. J. Syst. Evol. Microbiol.">
        <title>Complete genome sequence of Corynebacterium casei LMG S-19264T (=DSM 44701T), isolated from a smear-ripened cheese.</title>
        <authorList>
            <consortium name="US DOE Joint Genome Institute (JGI-PGF)"/>
            <person name="Walter F."/>
            <person name="Albersmeier A."/>
            <person name="Kalinowski J."/>
            <person name="Ruckert C."/>
        </authorList>
    </citation>
    <scope>NUCLEOTIDE SEQUENCE</scope>
    <source>
        <strain evidence="3">CGMCC 1.16067</strain>
    </source>
</reference>
<dbReference type="EMBL" id="BMKQ01000002">
    <property type="protein sequence ID" value="GGF57910.1"/>
    <property type="molecule type" value="Genomic_DNA"/>
</dbReference>
<feature type="compositionally biased region" description="Pro residues" evidence="1">
    <location>
        <begin position="66"/>
        <end position="80"/>
    </location>
</feature>
<feature type="transmembrane region" description="Helical" evidence="2">
    <location>
        <begin position="1134"/>
        <end position="1154"/>
    </location>
</feature>
<sequence>MRMSRLLDPRLCPDCRATVRPDGRCAACRLDLSGPLGVELWSVLTSADRIIEEIRAGQATAVRTAPAPPAAEPVLDPAPAPTASAPTPAPAPAPAQPVSATDGLASYPAGPRVPRSPSRLSGLTAPLILLGTGGLLVVVAAVLFLTVSWTSLPLGAKAAVAGVVTLGVLASGGVLARRGQRGGAETLTVLALALLALDVDAGRRSGLAGLDAMSTRTTLVVIGALLAVGGLLLGALAQRTTVRRLVLSELAAGVGLLVVSAVGLWTGSLPDGVGPVLAVVLAACAAVLGRRLGLAVASWAATGLVLASWLVLLAVGTRALAGATDRTTYWTGLVGWPLLAAALIAAAAAFLPRSPRTLRVLCAAVALSVAAGFAQGPLTDTTTSLVVLAATGVVLAAIAFLAPRTWALGSVLPGLVNVAALGLVVAVAPPVRVGATVLGSDTVWWARGLGGPLPAHGGVGLWLLVLVVGSGLAVAAGLLHVLGAPWRPMLPGLPAVACLTVLVRLGHSGEPLWLGVLLLVGAAVSTTVLALRSGPARRPWLLVLAAWLTLLALALAVPSAVLSAVLATALTVAAGVVVGHRDRTSSTAVGQSLAIPVGAVLATVLATYAGFGWTQVAGAGRLPVVVTLACVGALVLVCAAPSSRRTDTRLAYEGASALVLLVTASAASTGTERAWALGLLCTAGTVVAGRHVVDQDRRAWRPALALPAAVATTALASGAAHAWTYLAGASPLVASLTVALVGSAMLLGADLVCRHTATRLAAQVGATLSGATGYLLLTRASDLWLVLAVLGTSLTISSARHLVRWDRVTPHPVGAPVSAAVLVAATGAAAAGWAGTAGAGGTLTALLLAAVSAAYLLLSSRLARALTARVCLEATAVLVAVVTVSALPGSHDRWVVQAVVATALAAASVRHLVEQQRRPVEPTAAGPDPAVVAVVAAVLGTAYAVVAWTFVLDAAPLTRPVALCVVAVAALLGSYDVARRPAVRVAAEVTAVLVGAAGFASADGSAQSSLVLAALGTAATVLVLRHRDRHLVGMGAALLLALAESVRATGSLPGAPELVALPGAAVLVVAGYRRASAEDDSDTWTMLGAGLLLALVPSLLLTLGDPVQVRTMLVGAAALAALALGGVRRWQAPYLCGAAVLVVIALRFLGPVAASAFETAIGPWATFGVVGVALLVAGILWERALARVRAASGWVLALR</sequence>
<feature type="transmembrane region" description="Helical" evidence="2">
    <location>
        <begin position="358"/>
        <end position="378"/>
    </location>
</feature>
<evidence type="ECO:0008006" key="5">
    <source>
        <dbReference type="Google" id="ProtNLM"/>
    </source>
</evidence>
<evidence type="ECO:0000313" key="3">
    <source>
        <dbReference type="EMBL" id="GGF57910.1"/>
    </source>
</evidence>
<comment type="caution">
    <text evidence="3">The sequence shown here is derived from an EMBL/GenBank/DDBJ whole genome shotgun (WGS) entry which is preliminary data.</text>
</comment>
<feature type="transmembrane region" description="Helical" evidence="2">
    <location>
        <begin position="982"/>
        <end position="1000"/>
    </location>
</feature>
<dbReference type="Proteomes" id="UP000649179">
    <property type="component" value="Unassembled WGS sequence"/>
</dbReference>
<feature type="transmembrane region" description="Helical" evidence="2">
    <location>
        <begin position="329"/>
        <end position="351"/>
    </location>
</feature>
<feature type="transmembrane region" description="Helical" evidence="2">
    <location>
        <begin position="182"/>
        <end position="199"/>
    </location>
</feature>
<feature type="transmembrane region" description="Helical" evidence="2">
    <location>
        <begin position="815"/>
        <end position="834"/>
    </location>
</feature>
<feature type="transmembrane region" description="Helical" evidence="2">
    <location>
        <begin position="894"/>
        <end position="913"/>
    </location>
</feature>
<evidence type="ECO:0000256" key="2">
    <source>
        <dbReference type="SAM" id="Phobius"/>
    </source>
</evidence>
<reference evidence="3" key="2">
    <citation type="submission" date="2020-09" db="EMBL/GenBank/DDBJ databases">
        <authorList>
            <person name="Sun Q."/>
            <person name="Zhou Y."/>
        </authorList>
    </citation>
    <scope>NUCLEOTIDE SEQUENCE</scope>
    <source>
        <strain evidence="3">CGMCC 1.16067</strain>
    </source>
</reference>
<feature type="transmembrane region" description="Helical" evidence="2">
    <location>
        <begin position="1006"/>
        <end position="1024"/>
    </location>
</feature>
<feature type="transmembrane region" description="Helical" evidence="2">
    <location>
        <begin position="155"/>
        <end position="175"/>
    </location>
</feature>